<feature type="compositionally biased region" description="Basic and acidic residues" evidence="1">
    <location>
        <begin position="60"/>
        <end position="77"/>
    </location>
</feature>
<dbReference type="Proteomes" id="UP001374535">
    <property type="component" value="Chromosome 10"/>
</dbReference>
<organism evidence="2 3">
    <name type="scientific">Vigna mungo</name>
    <name type="common">Black gram</name>
    <name type="synonym">Phaseolus mungo</name>
    <dbReference type="NCBI Taxonomy" id="3915"/>
    <lineage>
        <taxon>Eukaryota</taxon>
        <taxon>Viridiplantae</taxon>
        <taxon>Streptophyta</taxon>
        <taxon>Embryophyta</taxon>
        <taxon>Tracheophyta</taxon>
        <taxon>Spermatophyta</taxon>
        <taxon>Magnoliopsida</taxon>
        <taxon>eudicotyledons</taxon>
        <taxon>Gunneridae</taxon>
        <taxon>Pentapetalae</taxon>
        <taxon>rosids</taxon>
        <taxon>fabids</taxon>
        <taxon>Fabales</taxon>
        <taxon>Fabaceae</taxon>
        <taxon>Papilionoideae</taxon>
        <taxon>50 kb inversion clade</taxon>
        <taxon>NPAAA clade</taxon>
        <taxon>indigoferoid/millettioid clade</taxon>
        <taxon>Phaseoleae</taxon>
        <taxon>Vigna</taxon>
    </lineage>
</organism>
<keyword evidence="3" id="KW-1185">Reference proteome</keyword>
<gene>
    <name evidence="2" type="ORF">V8G54_034388</name>
</gene>
<feature type="compositionally biased region" description="Basic residues" evidence="1">
    <location>
        <begin position="78"/>
        <end position="92"/>
    </location>
</feature>
<accession>A0AAQ3MQK8</accession>
<proteinExistence type="predicted"/>
<evidence type="ECO:0000313" key="3">
    <source>
        <dbReference type="Proteomes" id="UP001374535"/>
    </source>
</evidence>
<name>A0AAQ3MQK8_VIGMU</name>
<dbReference type="EMBL" id="CP144691">
    <property type="protein sequence ID" value="WVY95300.1"/>
    <property type="molecule type" value="Genomic_DNA"/>
</dbReference>
<evidence type="ECO:0000256" key="1">
    <source>
        <dbReference type="SAM" id="MobiDB-lite"/>
    </source>
</evidence>
<protein>
    <submittedName>
        <fullName evidence="2">Uncharacterized protein</fullName>
    </submittedName>
</protein>
<feature type="non-terminal residue" evidence="2">
    <location>
        <position position="143"/>
    </location>
</feature>
<feature type="compositionally biased region" description="Polar residues" evidence="1">
    <location>
        <begin position="93"/>
        <end position="105"/>
    </location>
</feature>
<sequence length="143" mass="16112">PTRRCHHTQPEPTTATATATPPKASAVTTIPSVRAAALQSATHSICLHASSPPSPHRRTTCNDHPRRTPHLRVEHPKQPSRCRSRSKNRNHRYTTTPVMPSTLNRNEQEESHDSGERNLPFSPAKGRLSNKTRIFPFLNLHLW</sequence>
<feature type="non-terminal residue" evidence="2">
    <location>
        <position position="1"/>
    </location>
</feature>
<evidence type="ECO:0000313" key="2">
    <source>
        <dbReference type="EMBL" id="WVY95300.1"/>
    </source>
</evidence>
<feature type="compositionally biased region" description="Basic and acidic residues" evidence="1">
    <location>
        <begin position="106"/>
        <end position="116"/>
    </location>
</feature>
<reference evidence="2 3" key="1">
    <citation type="journal article" date="2023" name="Life. Sci Alliance">
        <title>Evolutionary insights into 3D genome organization and epigenetic landscape of Vigna mungo.</title>
        <authorList>
            <person name="Junaid A."/>
            <person name="Singh B."/>
            <person name="Bhatia S."/>
        </authorList>
    </citation>
    <scope>NUCLEOTIDE SEQUENCE [LARGE SCALE GENOMIC DNA]</scope>
    <source>
        <strain evidence="2">Urdbean</strain>
    </source>
</reference>
<feature type="compositionally biased region" description="Low complexity" evidence="1">
    <location>
        <begin position="10"/>
        <end position="25"/>
    </location>
</feature>
<dbReference type="AlphaFoldDB" id="A0AAQ3MQK8"/>
<feature type="region of interest" description="Disordered" evidence="1">
    <location>
        <begin position="46"/>
        <end position="127"/>
    </location>
</feature>
<feature type="region of interest" description="Disordered" evidence="1">
    <location>
        <begin position="1"/>
        <end position="25"/>
    </location>
</feature>